<feature type="chain" id="PRO_5040931749" description="Outer membrane protein beta-barrel domain-containing protein" evidence="1">
    <location>
        <begin position="22"/>
        <end position="221"/>
    </location>
</feature>
<protein>
    <recommendedName>
        <fullName evidence="4">Outer membrane protein beta-barrel domain-containing protein</fullName>
    </recommendedName>
</protein>
<dbReference type="Proteomes" id="UP001143486">
    <property type="component" value="Unassembled WGS sequence"/>
</dbReference>
<comment type="caution">
    <text evidence="2">The sequence shown here is derived from an EMBL/GenBank/DDBJ whole genome shotgun (WGS) entry which is preliminary data.</text>
</comment>
<reference evidence="2" key="2">
    <citation type="submission" date="2023-01" db="EMBL/GenBank/DDBJ databases">
        <authorList>
            <person name="Sun Q."/>
            <person name="Evtushenko L."/>
        </authorList>
    </citation>
    <scope>NUCLEOTIDE SEQUENCE</scope>
    <source>
        <strain evidence="2">VKM B-1513</strain>
    </source>
</reference>
<organism evidence="2 3">
    <name type="scientific">Maricaulis virginensis</name>
    <dbReference type="NCBI Taxonomy" id="144022"/>
    <lineage>
        <taxon>Bacteria</taxon>
        <taxon>Pseudomonadati</taxon>
        <taxon>Pseudomonadota</taxon>
        <taxon>Alphaproteobacteria</taxon>
        <taxon>Maricaulales</taxon>
        <taxon>Maricaulaceae</taxon>
        <taxon>Maricaulis</taxon>
    </lineage>
</organism>
<evidence type="ECO:0000313" key="2">
    <source>
        <dbReference type="EMBL" id="GLK51795.1"/>
    </source>
</evidence>
<reference evidence="2" key="1">
    <citation type="journal article" date="2014" name="Int. J. Syst. Evol. Microbiol.">
        <title>Complete genome sequence of Corynebacterium casei LMG S-19264T (=DSM 44701T), isolated from a smear-ripened cheese.</title>
        <authorList>
            <consortium name="US DOE Joint Genome Institute (JGI-PGF)"/>
            <person name="Walter F."/>
            <person name="Albersmeier A."/>
            <person name="Kalinowski J."/>
            <person name="Ruckert C."/>
        </authorList>
    </citation>
    <scope>NUCLEOTIDE SEQUENCE</scope>
    <source>
        <strain evidence="2">VKM B-1513</strain>
    </source>
</reference>
<dbReference type="EMBL" id="BSFE01000003">
    <property type="protein sequence ID" value="GLK51795.1"/>
    <property type="molecule type" value="Genomic_DNA"/>
</dbReference>
<proteinExistence type="predicted"/>
<accession>A0A9W6IMI9</accession>
<keyword evidence="3" id="KW-1185">Reference proteome</keyword>
<evidence type="ECO:0000256" key="1">
    <source>
        <dbReference type="SAM" id="SignalP"/>
    </source>
</evidence>
<dbReference type="RefSeq" id="WP_271186160.1">
    <property type="nucleotide sequence ID" value="NZ_BSFE01000003.1"/>
</dbReference>
<keyword evidence="1" id="KW-0732">Signal</keyword>
<sequence length="221" mass="23228">MKAKFLTAVLALSALTGPVAAQTIEGNVALTTNYVFRGISQTGDGPAVSGGFDVAAESGLYAGVWGSSVDFSDDTTMELDLYGGYGWEAGGFGFDIGGIYYAYPDSPDGQNFFEVYGGVSHALGPLEWDANLAYSPEFYGEIGPGWYVSTGLALPINETVSIDARVGASRFDDLSSADYEDYQLGISGTVFENIGWDIRYFSASDGGDDGVFATISQSFGG</sequence>
<dbReference type="NCBIfam" id="TIGR02001">
    <property type="entry name" value="gcw_chp"/>
    <property type="match status" value="1"/>
</dbReference>
<name>A0A9W6IMI9_9PROT</name>
<evidence type="ECO:0008006" key="4">
    <source>
        <dbReference type="Google" id="ProtNLM"/>
    </source>
</evidence>
<dbReference type="InterPro" id="IPR010239">
    <property type="entry name" value="CHP02001"/>
</dbReference>
<gene>
    <name evidence="2" type="ORF">GCM10017621_13030</name>
</gene>
<dbReference type="Pfam" id="PF09694">
    <property type="entry name" value="Gcw_chp"/>
    <property type="match status" value="1"/>
</dbReference>
<evidence type="ECO:0000313" key="3">
    <source>
        <dbReference type="Proteomes" id="UP001143486"/>
    </source>
</evidence>
<feature type="signal peptide" evidence="1">
    <location>
        <begin position="1"/>
        <end position="21"/>
    </location>
</feature>
<dbReference type="AlphaFoldDB" id="A0A9W6IMI9"/>